<sequence>MGEGEPSPSQMLNNVTATLYNQFVDTSSQMLSTAIKKLFKQVAEESSKLLLVVIMTMLNVVIRNLYNQTVNASRKLSDASRKLSDTWKWSDTSRKWSNASQMLISVAGTLYSQYVEKDINDFDSFHIAVLHIFNAINTAMPGKHYDAPSYKEVEELFRIWQAETEEERRKKFFTEFMRKNVNPSITMYDFTTILGMVAPLVAMVVKRGGETLPLLKFLKDIPDVVFVPTATALALMLSKQKFHLGSENGSARIL</sequence>
<dbReference type="EMBL" id="CM039428">
    <property type="protein sequence ID" value="KAI4352728.1"/>
    <property type="molecule type" value="Genomic_DNA"/>
</dbReference>
<accession>A0ACB9PW52</accession>
<proteinExistence type="predicted"/>
<dbReference type="Proteomes" id="UP000828941">
    <property type="component" value="Chromosome 3"/>
</dbReference>
<reference evidence="1 2" key="1">
    <citation type="journal article" date="2022" name="DNA Res.">
        <title>Chromosomal-level genome assembly of the orchid tree Bauhinia variegata (Leguminosae; Cercidoideae) supports the allotetraploid origin hypothesis of Bauhinia.</title>
        <authorList>
            <person name="Zhong Y."/>
            <person name="Chen Y."/>
            <person name="Zheng D."/>
            <person name="Pang J."/>
            <person name="Liu Y."/>
            <person name="Luo S."/>
            <person name="Meng S."/>
            <person name="Qian L."/>
            <person name="Wei D."/>
            <person name="Dai S."/>
            <person name="Zhou R."/>
        </authorList>
    </citation>
    <scope>NUCLEOTIDE SEQUENCE [LARGE SCALE GENOMIC DNA]</scope>
    <source>
        <strain evidence="1">BV-YZ2020</strain>
    </source>
</reference>
<evidence type="ECO:0000313" key="2">
    <source>
        <dbReference type="Proteomes" id="UP000828941"/>
    </source>
</evidence>
<name>A0ACB9PW52_BAUVA</name>
<keyword evidence="2" id="KW-1185">Reference proteome</keyword>
<comment type="caution">
    <text evidence="1">The sequence shown here is derived from an EMBL/GenBank/DDBJ whole genome shotgun (WGS) entry which is preliminary data.</text>
</comment>
<gene>
    <name evidence="1" type="ORF">L6164_006949</name>
</gene>
<organism evidence="1 2">
    <name type="scientific">Bauhinia variegata</name>
    <name type="common">Purple orchid tree</name>
    <name type="synonym">Phanera variegata</name>
    <dbReference type="NCBI Taxonomy" id="167791"/>
    <lineage>
        <taxon>Eukaryota</taxon>
        <taxon>Viridiplantae</taxon>
        <taxon>Streptophyta</taxon>
        <taxon>Embryophyta</taxon>
        <taxon>Tracheophyta</taxon>
        <taxon>Spermatophyta</taxon>
        <taxon>Magnoliopsida</taxon>
        <taxon>eudicotyledons</taxon>
        <taxon>Gunneridae</taxon>
        <taxon>Pentapetalae</taxon>
        <taxon>rosids</taxon>
        <taxon>fabids</taxon>
        <taxon>Fabales</taxon>
        <taxon>Fabaceae</taxon>
        <taxon>Cercidoideae</taxon>
        <taxon>Cercideae</taxon>
        <taxon>Bauhiniinae</taxon>
        <taxon>Bauhinia</taxon>
    </lineage>
</organism>
<evidence type="ECO:0000313" key="1">
    <source>
        <dbReference type="EMBL" id="KAI4352728.1"/>
    </source>
</evidence>
<protein>
    <submittedName>
        <fullName evidence="1">Uncharacterized protein</fullName>
    </submittedName>
</protein>